<dbReference type="InterPro" id="IPR010989">
    <property type="entry name" value="SNARE"/>
</dbReference>
<dbReference type="AlphaFoldDB" id="G4TD38"/>
<dbReference type="OrthoDB" id="10255013at2759"/>
<evidence type="ECO:0000313" key="9">
    <source>
        <dbReference type="EMBL" id="CCA69239.1"/>
    </source>
</evidence>
<dbReference type="EMBL" id="CAFZ01000050">
    <property type="protein sequence ID" value="CCA69239.1"/>
    <property type="molecule type" value="Genomic_DNA"/>
</dbReference>
<dbReference type="SMART" id="SM00503">
    <property type="entry name" value="SynN"/>
    <property type="match status" value="1"/>
</dbReference>
<dbReference type="GO" id="GO:0006906">
    <property type="term" value="P:vesicle fusion"/>
    <property type="evidence" value="ECO:0007669"/>
    <property type="project" value="TreeGrafter"/>
</dbReference>
<feature type="domain" description="T-SNARE coiled-coil homology" evidence="8">
    <location>
        <begin position="174"/>
        <end position="236"/>
    </location>
</feature>
<dbReference type="SMART" id="SM00397">
    <property type="entry name" value="t_SNARE"/>
    <property type="match status" value="1"/>
</dbReference>
<dbReference type="SUPFAM" id="SSF47661">
    <property type="entry name" value="t-snare proteins"/>
    <property type="match status" value="1"/>
</dbReference>
<keyword evidence="3 7" id="KW-0812">Transmembrane</keyword>
<dbReference type="Pfam" id="PF05739">
    <property type="entry name" value="SNARE"/>
    <property type="match status" value="1"/>
</dbReference>
<keyword evidence="5 7" id="KW-0472">Membrane</keyword>
<keyword evidence="4 7" id="KW-1133">Transmembrane helix</keyword>
<evidence type="ECO:0000256" key="4">
    <source>
        <dbReference type="ARBA" id="ARBA00022989"/>
    </source>
</evidence>
<dbReference type="GO" id="GO:0000149">
    <property type="term" value="F:SNARE binding"/>
    <property type="evidence" value="ECO:0007669"/>
    <property type="project" value="TreeGrafter"/>
</dbReference>
<organism evidence="9 10">
    <name type="scientific">Serendipita indica (strain DSM 11827)</name>
    <name type="common">Root endophyte fungus</name>
    <name type="synonym">Piriformospora indica</name>
    <dbReference type="NCBI Taxonomy" id="1109443"/>
    <lineage>
        <taxon>Eukaryota</taxon>
        <taxon>Fungi</taxon>
        <taxon>Dikarya</taxon>
        <taxon>Basidiomycota</taxon>
        <taxon>Agaricomycotina</taxon>
        <taxon>Agaricomycetes</taxon>
        <taxon>Sebacinales</taxon>
        <taxon>Serendipitaceae</taxon>
        <taxon>Serendipita</taxon>
    </lineage>
</organism>
<feature type="coiled-coil region" evidence="6">
    <location>
        <begin position="24"/>
        <end position="126"/>
    </location>
</feature>
<comment type="similarity">
    <text evidence="2">Belongs to the syntaxin family.</text>
</comment>
<evidence type="ECO:0000256" key="2">
    <source>
        <dbReference type="ARBA" id="ARBA00009063"/>
    </source>
</evidence>
<dbReference type="STRING" id="1109443.G4TD38"/>
<comment type="caution">
    <text evidence="9">The sequence shown here is derived from an EMBL/GenBank/DDBJ whole genome shotgun (WGS) entry which is preliminary data.</text>
</comment>
<evidence type="ECO:0000256" key="1">
    <source>
        <dbReference type="ARBA" id="ARBA00004211"/>
    </source>
</evidence>
<gene>
    <name evidence="9" type="ORF">PIIN_03138</name>
</gene>
<name>G4TD38_SERID</name>
<feature type="transmembrane region" description="Helical" evidence="7">
    <location>
        <begin position="249"/>
        <end position="269"/>
    </location>
</feature>
<dbReference type="PANTHER" id="PTHR19957:SF307">
    <property type="entry name" value="PROTEIN SSO1-RELATED"/>
    <property type="match status" value="1"/>
</dbReference>
<reference evidence="9 10" key="1">
    <citation type="journal article" date="2011" name="PLoS Pathog.">
        <title>Endophytic Life Strategies Decoded by Genome and Transcriptome Analyses of the Mutualistic Root Symbiont Piriformospora indica.</title>
        <authorList>
            <person name="Zuccaro A."/>
            <person name="Lahrmann U."/>
            <person name="Guldener U."/>
            <person name="Langen G."/>
            <person name="Pfiffi S."/>
            <person name="Biedenkopf D."/>
            <person name="Wong P."/>
            <person name="Samans B."/>
            <person name="Grimm C."/>
            <person name="Basiewicz M."/>
            <person name="Murat C."/>
            <person name="Martin F."/>
            <person name="Kogel K.H."/>
        </authorList>
    </citation>
    <scope>NUCLEOTIDE SEQUENCE [LARGE SCALE GENOMIC DNA]</scope>
    <source>
        <strain evidence="9 10">DSM 11827</strain>
    </source>
</reference>
<dbReference type="InParanoid" id="G4TD38"/>
<dbReference type="OMA" id="WIAICCA"/>
<dbReference type="InterPro" id="IPR000727">
    <property type="entry name" value="T_SNARE_dom"/>
</dbReference>
<comment type="subcellular location">
    <subcellularLocation>
        <location evidence="1">Membrane</location>
        <topology evidence="1">Single-pass type IV membrane protein</topology>
    </subcellularLocation>
</comment>
<evidence type="ECO:0000256" key="7">
    <source>
        <dbReference type="SAM" id="Phobius"/>
    </source>
</evidence>
<dbReference type="PANTHER" id="PTHR19957">
    <property type="entry name" value="SYNTAXIN"/>
    <property type="match status" value="1"/>
</dbReference>
<evidence type="ECO:0000259" key="8">
    <source>
        <dbReference type="PROSITE" id="PS50192"/>
    </source>
</evidence>
<proteinExistence type="inferred from homology"/>
<keyword evidence="10" id="KW-1185">Reference proteome</keyword>
<dbReference type="Pfam" id="PF00804">
    <property type="entry name" value="Syntaxin"/>
    <property type="match status" value="1"/>
</dbReference>
<dbReference type="GO" id="GO:0005484">
    <property type="term" value="F:SNAP receptor activity"/>
    <property type="evidence" value="ECO:0007669"/>
    <property type="project" value="TreeGrafter"/>
</dbReference>
<keyword evidence="6" id="KW-0175">Coiled coil</keyword>
<dbReference type="HOGENOM" id="CLU_042423_0_1_1"/>
<dbReference type="InterPro" id="IPR045242">
    <property type="entry name" value="Syntaxin"/>
</dbReference>
<accession>G4TD38</accession>
<dbReference type="GO" id="GO:0006887">
    <property type="term" value="P:exocytosis"/>
    <property type="evidence" value="ECO:0007669"/>
    <property type="project" value="TreeGrafter"/>
</dbReference>
<evidence type="ECO:0000256" key="3">
    <source>
        <dbReference type="ARBA" id="ARBA00022692"/>
    </source>
</evidence>
<dbReference type="CDD" id="cd15849">
    <property type="entry name" value="SNARE_Sso1"/>
    <property type="match status" value="1"/>
</dbReference>
<dbReference type="GO" id="GO:0031201">
    <property type="term" value="C:SNARE complex"/>
    <property type="evidence" value="ECO:0007669"/>
    <property type="project" value="TreeGrafter"/>
</dbReference>
<dbReference type="PROSITE" id="PS50192">
    <property type="entry name" value="T_SNARE"/>
    <property type="match status" value="1"/>
</dbReference>
<dbReference type="eggNOG" id="KOG0810">
    <property type="taxonomic scope" value="Eukaryota"/>
</dbReference>
<evidence type="ECO:0000256" key="6">
    <source>
        <dbReference type="SAM" id="Coils"/>
    </source>
</evidence>
<dbReference type="GO" id="GO:0012505">
    <property type="term" value="C:endomembrane system"/>
    <property type="evidence" value="ECO:0007669"/>
    <property type="project" value="TreeGrafter"/>
</dbReference>
<dbReference type="Gene3D" id="1.20.58.70">
    <property type="match status" value="1"/>
</dbReference>
<dbReference type="InterPro" id="IPR006011">
    <property type="entry name" value="Syntaxin_N"/>
</dbReference>
<dbReference type="Proteomes" id="UP000007148">
    <property type="component" value="Unassembled WGS sequence"/>
</dbReference>
<dbReference type="GO" id="GO:0006886">
    <property type="term" value="P:intracellular protein transport"/>
    <property type="evidence" value="ECO:0007669"/>
    <property type="project" value="TreeGrafter"/>
</dbReference>
<evidence type="ECO:0000313" key="10">
    <source>
        <dbReference type="Proteomes" id="UP000007148"/>
    </source>
</evidence>
<evidence type="ECO:0000256" key="5">
    <source>
        <dbReference type="ARBA" id="ARBA00023136"/>
    </source>
</evidence>
<feature type="coiled-coil region" evidence="6">
    <location>
        <begin position="198"/>
        <end position="232"/>
    </location>
</feature>
<sequence length="275" mass="31430">MSRTNGVNTGLPNITDMPSFLIAVEQLEEELIVLNANINTISQLQERSLNNIGDNRVQSDLDSLVRETKAMAQGLRTRIKEMESLRSNSREGQIRKRRVEILKEKFLQAMQNYRQAEQRFQSAQKAQIERQVRTVKPSATNEEIQAIVNDTSNGQVFQQALMNSDQLGKAKTAYRNVQTRHEELLRITQTMAELTQMMNDMALMVEQDQEKIAQIEKNTAAVEADTEKALNETRKARTWAEKAREKRKMCFIISVIILLIIAIALAIVFGRPQKN</sequence>
<protein>
    <submittedName>
        <fullName evidence="9">Related to SSO1-syntaxin-related protein</fullName>
    </submittedName>
</protein>
<dbReference type="GO" id="GO:0048278">
    <property type="term" value="P:vesicle docking"/>
    <property type="evidence" value="ECO:0007669"/>
    <property type="project" value="TreeGrafter"/>
</dbReference>
<dbReference type="GO" id="GO:0005886">
    <property type="term" value="C:plasma membrane"/>
    <property type="evidence" value="ECO:0007669"/>
    <property type="project" value="TreeGrafter"/>
</dbReference>